<gene>
    <name evidence="1" type="ORF">MRB53_029783</name>
</gene>
<keyword evidence="2" id="KW-1185">Reference proteome</keyword>
<protein>
    <submittedName>
        <fullName evidence="1">Uncharacterized protein</fullName>
    </submittedName>
</protein>
<evidence type="ECO:0000313" key="2">
    <source>
        <dbReference type="Proteomes" id="UP001234297"/>
    </source>
</evidence>
<accession>A0ACC2KJW3</accession>
<reference evidence="1 2" key="1">
    <citation type="journal article" date="2022" name="Hortic Res">
        <title>A haplotype resolved chromosomal level avocado genome allows analysis of novel avocado genes.</title>
        <authorList>
            <person name="Nath O."/>
            <person name="Fletcher S.J."/>
            <person name="Hayward A."/>
            <person name="Shaw L.M."/>
            <person name="Masouleh A.K."/>
            <person name="Furtado A."/>
            <person name="Henry R.J."/>
            <person name="Mitter N."/>
        </authorList>
    </citation>
    <scope>NUCLEOTIDE SEQUENCE [LARGE SCALE GENOMIC DNA]</scope>
    <source>
        <strain evidence="2">cv. Hass</strain>
    </source>
</reference>
<name>A0ACC2KJW3_PERAE</name>
<comment type="caution">
    <text evidence="1">The sequence shown here is derived from an EMBL/GenBank/DDBJ whole genome shotgun (WGS) entry which is preliminary data.</text>
</comment>
<dbReference type="Proteomes" id="UP001234297">
    <property type="component" value="Chromosome 9"/>
</dbReference>
<proteinExistence type="predicted"/>
<sequence length="188" mass="20415">MTPNKAYKLLGGLLLLVLSIAQLGVCARPHGTGDGQDLILATCKETLYVEVCVSSLGSDPRSRGADLEGLGAIALDLTMVHGSETISQMKRLNGQKNVTRDAYMAGCLRDCIEEYSDAVENLRQSADAIKEKMYDTVNDMVSGAMTDSDTCEEAFNERPGYVSPLTERNQYFYKLCSNALSITKLLAS</sequence>
<dbReference type="EMBL" id="CM056817">
    <property type="protein sequence ID" value="KAJ8621254.1"/>
    <property type="molecule type" value="Genomic_DNA"/>
</dbReference>
<organism evidence="1 2">
    <name type="scientific">Persea americana</name>
    <name type="common">Avocado</name>
    <dbReference type="NCBI Taxonomy" id="3435"/>
    <lineage>
        <taxon>Eukaryota</taxon>
        <taxon>Viridiplantae</taxon>
        <taxon>Streptophyta</taxon>
        <taxon>Embryophyta</taxon>
        <taxon>Tracheophyta</taxon>
        <taxon>Spermatophyta</taxon>
        <taxon>Magnoliopsida</taxon>
        <taxon>Magnoliidae</taxon>
        <taxon>Laurales</taxon>
        <taxon>Lauraceae</taxon>
        <taxon>Persea</taxon>
    </lineage>
</organism>
<evidence type="ECO:0000313" key="1">
    <source>
        <dbReference type="EMBL" id="KAJ8621254.1"/>
    </source>
</evidence>